<dbReference type="SUPFAM" id="SSF74853">
    <property type="entry name" value="Lamin A/C globular tail domain"/>
    <property type="match status" value="1"/>
</dbReference>
<dbReference type="Gene3D" id="2.60.40.1260">
    <property type="entry name" value="Lamin Tail domain"/>
    <property type="match status" value="1"/>
</dbReference>
<dbReference type="AlphaFoldDB" id="E4XWU3"/>
<dbReference type="Pfam" id="PF13290">
    <property type="entry name" value="CHB_HEX_C_1"/>
    <property type="match status" value="1"/>
</dbReference>
<dbReference type="Pfam" id="PF08757">
    <property type="entry name" value="CotH"/>
    <property type="match status" value="1"/>
</dbReference>
<dbReference type="PROSITE" id="PS51841">
    <property type="entry name" value="LTD"/>
    <property type="match status" value="1"/>
</dbReference>
<evidence type="ECO:0000259" key="1">
    <source>
        <dbReference type="PROSITE" id="PS51841"/>
    </source>
</evidence>
<proteinExistence type="predicted"/>
<dbReference type="InterPro" id="IPR059177">
    <property type="entry name" value="GH29D-like_dom"/>
</dbReference>
<name>E4XWU3_OIKDI</name>
<protein>
    <recommendedName>
        <fullName evidence="1">LTD domain-containing protein</fullName>
    </recommendedName>
</protein>
<dbReference type="InterPro" id="IPR001322">
    <property type="entry name" value="Lamin_tail_dom"/>
</dbReference>
<dbReference type="InterPro" id="IPR036415">
    <property type="entry name" value="Lamin_tail_dom_sf"/>
</dbReference>
<feature type="domain" description="LTD" evidence="1">
    <location>
        <begin position="93"/>
        <end position="218"/>
    </location>
</feature>
<evidence type="ECO:0000313" key="2">
    <source>
        <dbReference type="EMBL" id="CBY14137.1"/>
    </source>
</evidence>
<dbReference type="Proteomes" id="UP000001307">
    <property type="component" value="Unassembled WGS sequence"/>
</dbReference>
<dbReference type="Pfam" id="PF00932">
    <property type="entry name" value="LTD"/>
    <property type="match status" value="1"/>
</dbReference>
<organism evidence="2">
    <name type="scientific">Oikopleura dioica</name>
    <name type="common">Tunicate</name>
    <dbReference type="NCBI Taxonomy" id="34765"/>
    <lineage>
        <taxon>Eukaryota</taxon>
        <taxon>Metazoa</taxon>
        <taxon>Chordata</taxon>
        <taxon>Tunicata</taxon>
        <taxon>Appendicularia</taxon>
        <taxon>Copelata</taxon>
        <taxon>Oikopleuridae</taxon>
        <taxon>Oikopleura</taxon>
    </lineage>
</organism>
<keyword evidence="3" id="KW-1185">Reference proteome</keyword>
<reference evidence="2" key="1">
    <citation type="journal article" date="2010" name="Science">
        <title>Plasticity of animal genome architecture unmasked by rapid evolution of a pelagic tunicate.</title>
        <authorList>
            <person name="Denoeud F."/>
            <person name="Henriet S."/>
            <person name="Mungpakdee S."/>
            <person name="Aury J.M."/>
            <person name="Da Silva C."/>
            <person name="Brinkmann H."/>
            <person name="Mikhaleva J."/>
            <person name="Olsen L.C."/>
            <person name="Jubin C."/>
            <person name="Canestro C."/>
            <person name="Bouquet J.M."/>
            <person name="Danks G."/>
            <person name="Poulain J."/>
            <person name="Campsteijn C."/>
            <person name="Adamski M."/>
            <person name="Cross I."/>
            <person name="Yadetie F."/>
            <person name="Muffato M."/>
            <person name="Louis A."/>
            <person name="Butcher S."/>
            <person name="Tsagkogeorga G."/>
            <person name="Konrad A."/>
            <person name="Singh S."/>
            <person name="Jensen M.F."/>
            <person name="Cong E.H."/>
            <person name="Eikeseth-Otteraa H."/>
            <person name="Noel B."/>
            <person name="Anthouard V."/>
            <person name="Porcel B.M."/>
            <person name="Kachouri-Lafond R."/>
            <person name="Nishino A."/>
            <person name="Ugolini M."/>
            <person name="Chourrout P."/>
            <person name="Nishida H."/>
            <person name="Aasland R."/>
            <person name="Huzurbazar S."/>
            <person name="Westhof E."/>
            <person name="Delsuc F."/>
            <person name="Lehrach H."/>
            <person name="Reinhardt R."/>
            <person name="Weissenbach J."/>
            <person name="Roy S.W."/>
            <person name="Artiguenave F."/>
            <person name="Postlethwait J.H."/>
            <person name="Manak J.R."/>
            <person name="Thompson E.M."/>
            <person name="Jaillon O."/>
            <person name="Du Pasquier L."/>
            <person name="Boudinot P."/>
            <person name="Liberles D.A."/>
            <person name="Volff J.N."/>
            <person name="Philippe H."/>
            <person name="Lenhard B."/>
            <person name="Roest Crollius H."/>
            <person name="Wincker P."/>
            <person name="Chourrout D."/>
        </authorList>
    </citation>
    <scope>NUCLEOTIDE SEQUENCE [LARGE SCALE GENOMIC DNA]</scope>
</reference>
<evidence type="ECO:0000313" key="3">
    <source>
        <dbReference type="Proteomes" id="UP000001307"/>
    </source>
</evidence>
<dbReference type="InParanoid" id="E4XWU3"/>
<dbReference type="EMBL" id="FN653256">
    <property type="protein sequence ID" value="CBY14137.1"/>
    <property type="molecule type" value="Genomic_DNA"/>
</dbReference>
<dbReference type="InterPro" id="IPR014867">
    <property type="entry name" value="Spore_coat_CotH_CotH2/3/7"/>
</dbReference>
<dbReference type="OrthoDB" id="2130412at2759"/>
<accession>E4XWU3</accession>
<gene>
    <name evidence="2" type="ORF">GSOID_T00007119001</name>
</gene>
<sequence length="817" mass="89901">MSALGLGLVGSPAARSQSEPIIDPAAITLRAGRLEFQFRAGAGSPADFELWRTTGLESPANWQAAGEATIEAVVEGIFVGSLPIAPEARAFVRVRRVGLPPVGPGPVLNEVMSDNVSAFAAEAGRFLDWIELFNPHDEAVELAGFGLSDDPANPAVWKFPSLALQPGARVVVFASDSPAGTPEIPGAWVANLGLRSGGDTLILSDPWGREIDRVVLPPLDPDQSIGRVPDGAARWHLFAKAQATPGWPNSPVSTGIVVAPPEFSVDGGFHDPPIELRLSTREPGGWVRYTLDGSVPNPFSPRYESPLAVVRTTVVRAVAYDPDGRPSEETARTFFIGVHHTLPVVSLAAPASHFEFRNGYLFGMGSRVLNARGEVLQTYPFSGSNAWQDREVEVHLEFHEPDGRPGFRQRAGLKVYGGWGSRGYPQKSLALFARRQYGSGRFEHAVFPDQEVDAFESLVLRNSGNDNHYFVNGTFTLLRDALMQGLLKGETDLDLQAYRPAVLYLNGEYWGLYNLREKFNEHHILAHHGLPPGAIDLIEGYGDIRAGDSKTYLAMRDFVNTRSLAVETNFQFVAGTYLAEDNFIDYHLAVIYFGNFDIGNIKCWRPRTPKGRFHWMVYDQDYGFDLWPAAIYVPAMARDYADYADMFAFATAGSGTSTGWPNAGGRTLLLRRLLANPGFRDRFVRRCADLLNSTFREERVESLVAGMAAVIRPEIAAHLHRWSWKELVARGYGAPYQPEFHPFTAATWETNLQGLVDFARSRPGDLRTDCQRHFALTGGLGELRVDVEPPGAGFVKLNTLELERLPWQGPDSRSANG</sequence>